<feature type="domain" description="Chitin-binding type-2" evidence="7">
    <location>
        <begin position="13"/>
        <end position="71"/>
    </location>
</feature>
<accession>A0A8K0KGN2</accession>
<dbReference type="Gene3D" id="2.170.140.10">
    <property type="entry name" value="Chitin binding domain"/>
    <property type="match status" value="1"/>
</dbReference>
<feature type="compositionally biased region" description="Polar residues" evidence="6">
    <location>
        <begin position="467"/>
        <end position="479"/>
    </location>
</feature>
<dbReference type="InterPro" id="IPR051940">
    <property type="entry name" value="Chitin_bind-dev_reg"/>
</dbReference>
<evidence type="ECO:0000256" key="1">
    <source>
        <dbReference type="ARBA" id="ARBA00022669"/>
    </source>
</evidence>
<feature type="compositionally biased region" description="Polar residues" evidence="6">
    <location>
        <begin position="721"/>
        <end position="736"/>
    </location>
</feature>
<keyword evidence="5" id="KW-0325">Glycoprotein</keyword>
<dbReference type="InterPro" id="IPR002557">
    <property type="entry name" value="Chitin-bd_dom"/>
</dbReference>
<feature type="compositionally biased region" description="Polar residues" evidence="6">
    <location>
        <begin position="294"/>
        <end position="304"/>
    </location>
</feature>
<feature type="compositionally biased region" description="Polar residues" evidence="6">
    <location>
        <begin position="228"/>
        <end position="283"/>
    </location>
</feature>
<dbReference type="Pfam" id="PF01607">
    <property type="entry name" value="CBM_14"/>
    <property type="match status" value="1"/>
</dbReference>
<feature type="region of interest" description="Disordered" evidence="6">
    <location>
        <begin position="615"/>
        <end position="680"/>
    </location>
</feature>
<feature type="compositionally biased region" description="Polar residues" evidence="6">
    <location>
        <begin position="199"/>
        <end position="211"/>
    </location>
</feature>
<evidence type="ECO:0000256" key="5">
    <source>
        <dbReference type="ARBA" id="ARBA00023180"/>
    </source>
</evidence>
<dbReference type="Proteomes" id="UP000792457">
    <property type="component" value="Unassembled WGS sequence"/>
</dbReference>
<dbReference type="PANTHER" id="PTHR23301:SF0">
    <property type="entry name" value="CHITIN-BINDING TYPE-2 DOMAIN-CONTAINING PROTEIN-RELATED"/>
    <property type="match status" value="1"/>
</dbReference>
<sequence>MLNDRSTFLSGSDFSLSSFAGYYADPETRCQTFHVCTSGGSTSNSFLCPNGTLFNTAVRTCDWWPAVDCGSFSDSLRLNQDIAKQKTNPSAASRSQPLRSRPPKVRRPSSEIASPEGSLHTSEIRHTVHHTPQQYVSEKYENSLAKDEQRAEGYSQRRRPKPFLSALRKQKQRLRVTTQATRFDAEENYPTEIPPKPSTLRSTPLRRTNFTPRPLTVTRFDFTSETLEFPSMRTTPSRSSLNRGKNFESSANSRQTTRISSSSAPSDSKTQNQERPFTSSRNSNGRRKYKASRLVTQAPSTTGQPLRGTRPQPLRVTENYPAGAPLSGGFDNYLPSPRTPIHFTPHIPLEVTSPRIEQNYLPKGDERLFNYPVTTEAAPREEAIRPIVVASPDQGSDSYSTADANAFSQYNLGQSSNEFNPHTNAEETSFVFSQANSKSISEDWVTSTPAFARSTSSGTAEEPLSFVTRNPQPFSSAPNAKNGLGLGLTKAFFPTQSTFVIPPQKSSEQTYFTTLDDSKSITPQQFNSPESLQKTVSHEDIGITQSLPPTTATFHIPHSVSVERGAAENLRTLSKGNSHTPSRQDGHYNPTSTGSAKSFFPSQETAKLNTQYHPTTITGTQSFSPTQPTAIHPLQSQQNNGSLFTGTTQSLSPSEADSNELVEEKEEFSPPPSGHSFSSAQAISGSSDFNNNFVSYPFAFANSLANAFLSNAEFNQQTTASPIASPSLSPTPSSVNTASQSTATQATFPGPTDYQRRSRPSLSNFVNSFASANAFVSDEGYSQSSSTTPSSASAPTSSTTKSLNPTQALPSSTLKTTSTTPKLLYTPTVPQTTARPLTTETPSKKSFLASKSVTTSPKTTAFVPQKSANIPKIPSFDSQNATFSTTTRQPIAFSPTTSATPSTTKKLKGFYITHPPPTRSTSPKAPNKEPKNTYLPQLRVTLSAPTLPSTYSYQPPSSKIPDFYNRPSPAATKSTYSTSSVDSVKSVSHALNPSSFNPQEQTSYRQPQYSGIYGPPIPSPPSTNEPPREMKRVSTTTEPSFVIQKSVELFAAHEVAFHPSVFSQSSYSLSSLQDDYKTGGDNRPALIPPPFLVPSPKARGFEKWNTEDHTDKLTHPRAS</sequence>
<keyword evidence="4" id="KW-1015">Disulfide bond</keyword>
<feature type="region of interest" description="Disordered" evidence="6">
    <location>
        <begin position="1075"/>
        <end position="1119"/>
    </location>
</feature>
<feature type="region of interest" description="Disordered" evidence="6">
    <location>
        <begin position="573"/>
        <end position="599"/>
    </location>
</feature>
<evidence type="ECO:0000256" key="2">
    <source>
        <dbReference type="ARBA" id="ARBA00022729"/>
    </source>
</evidence>
<feature type="region of interest" description="Disordered" evidence="6">
    <location>
        <begin position="452"/>
        <end position="481"/>
    </location>
</feature>
<feature type="compositionally biased region" description="Basic and acidic residues" evidence="6">
    <location>
        <begin position="1099"/>
        <end position="1119"/>
    </location>
</feature>
<reference evidence="8" key="2">
    <citation type="submission" date="2017-10" db="EMBL/GenBank/DDBJ databases">
        <title>Ladona fulva Genome sequencing and assembly.</title>
        <authorList>
            <person name="Murali S."/>
            <person name="Richards S."/>
            <person name="Bandaranaike D."/>
            <person name="Bellair M."/>
            <person name="Blankenburg K."/>
            <person name="Chao H."/>
            <person name="Dinh H."/>
            <person name="Doddapaneni H."/>
            <person name="Dugan-Rocha S."/>
            <person name="Elkadiri S."/>
            <person name="Gnanaolivu R."/>
            <person name="Hernandez B."/>
            <person name="Skinner E."/>
            <person name="Javaid M."/>
            <person name="Lee S."/>
            <person name="Li M."/>
            <person name="Ming W."/>
            <person name="Munidasa M."/>
            <person name="Muniz J."/>
            <person name="Nguyen L."/>
            <person name="Hughes D."/>
            <person name="Osuji N."/>
            <person name="Pu L.-L."/>
            <person name="Puazo M."/>
            <person name="Qu C."/>
            <person name="Quiroz J."/>
            <person name="Raj R."/>
            <person name="Weissenberger G."/>
            <person name="Xin Y."/>
            <person name="Zou X."/>
            <person name="Han Y."/>
            <person name="Worley K."/>
            <person name="Muzny D."/>
            <person name="Gibbs R."/>
        </authorList>
    </citation>
    <scope>NUCLEOTIDE SEQUENCE</scope>
    <source>
        <strain evidence="8">Sampled in the wild</strain>
    </source>
</reference>
<feature type="compositionally biased region" description="Low complexity" evidence="6">
    <location>
        <begin position="737"/>
        <end position="747"/>
    </location>
</feature>
<feature type="compositionally biased region" description="Polar residues" evidence="6">
    <location>
        <begin position="849"/>
        <end position="859"/>
    </location>
</feature>
<feature type="region of interest" description="Disordered" evidence="6">
    <location>
        <begin position="228"/>
        <end position="313"/>
    </location>
</feature>
<dbReference type="SUPFAM" id="SSF57625">
    <property type="entry name" value="Invertebrate chitin-binding proteins"/>
    <property type="match status" value="1"/>
</dbReference>
<organism evidence="8 9">
    <name type="scientific">Ladona fulva</name>
    <name type="common">Scarce chaser dragonfly</name>
    <name type="synonym">Libellula fulva</name>
    <dbReference type="NCBI Taxonomy" id="123851"/>
    <lineage>
        <taxon>Eukaryota</taxon>
        <taxon>Metazoa</taxon>
        <taxon>Ecdysozoa</taxon>
        <taxon>Arthropoda</taxon>
        <taxon>Hexapoda</taxon>
        <taxon>Insecta</taxon>
        <taxon>Pterygota</taxon>
        <taxon>Palaeoptera</taxon>
        <taxon>Odonata</taxon>
        <taxon>Epiprocta</taxon>
        <taxon>Anisoptera</taxon>
        <taxon>Libelluloidea</taxon>
        <taxon>Libellulidae</taxon>
        <taxon>Ladona</taxon>
    </lineage>
</organism>
<evidence type="ECO:0000313" key="9">
    <source>
        <dbReference type="Proteomes" id="UP000792457"/>
    </source>
</evidence>
<feature type="region of interest" description="Disordered" evidence="6">
    <location>
        <begin position="721"/>
        <end position="759"/>
    </location>
</feature>
<dbReference type="PANTHER" id="PTHR23301">
    <property type="entry name" value="CHITIN BINDING PERITROPHIN-A"/>
    <property type="match status" value="1"/>
</dbReference>
<evidence type="ECO:0000256" key="4">
    <source>
        <dbReference type="ARBA" id="ARBA00023157"/>
    </source>
</evidence>
<feature type="compositionally biased region" description="Polar residues" evidence="6">
    <location>
        <begin position="989"/>
        <end position="1008"/>
    </location>
</feature>
<feature type="region of interest" description="Disordered" evidence="6">
    <location>
        <begin position="188"/>
        <end position="212"/>
    </location>
</feature>
<gene>
    <name evidence="8" type="ORF">J437_LFUL013357</name>
</gene>
<dbReference type="GO" id="GO:0005576">
    <property type="term" value="C:extracellular region"/>
    <property type="evidence" value="ECO:0007669"/>
    <property type="project" value="InterPro"/>
</dbReference>
<keyword evidence="9" id="KW-1185">Reference proteome</keyword>
<evidence type="ECO:0000259" key="7">
    <source>
        <dbReference type="PROSITE" id="PS50940"/>
    </source>
</evidence>
<feature type="compositionally biased region" description="Low complexity" evidence="6">
    <location>
        <begin position="972"/>
        <end position="988"/>
    </location>
</feature>
<feature type="compositionally biased region" description="Low complexity" evidence="6">
    <location>
        <begin position="784"/>
        <end position="800"/>
    </location>
</feature>
<keyword evidence="3" id="KW-0677">Repeat</keyword>
<dbReference type="OrthoDB" id="10052888at2759"/>
<dbReference type="SMART" id="SM00494">
    <property type="entry name" value="ChtBD2"/>
    <property type="match status" value="1"/>
</dbReference>
<evidence type="ECO:0000256" key="6">
    <source>
        <dbReference type="SAM" id="MobiDB-lite"/>
    </source>
</evidence>
<feature type="compositionally biased region" description="Low complexity" evidence="6">
    <location>
        <begin position="809"/>
        <end position="828"/>
    </location>
</feature>
<reference evidence="8" key="1">
    <citation type="submission" date="2013-04" db="EMBL/GenBank/DDBJ databases">
        <authorList>
            <person name="Qu J."/>
            <person name="Murali S.C."/>
            <person name="Bandaranaike D."/>
            <person name="Bellair M."/>
            <person name="Blankenburg K."/>
            <person name="Chao H."/>
            <person name="Dinh H."/>
            <person name="Doddapaneni H."/>
            <person name="Downs B."/>
            <person name="Dugan-Rocha S."/>
            <person name="Elkadiri S."/>
            <person name="Gnanaolivu R.D."/>
            <person name="Hernandez B."/>
            <person name="Javaid M."/>
            <person name="Jayaseelan J.C."/>
            <person name="Lee S."/>
            <person name="Li M."/>
            <person name="Ming W."/>
            <person name="Munidasa M."/>
            <person name="Muniz J."/>
            <person name="Nguyen L."/>
            <person name="Ongeri F."/>
            <person name="Osuji N."/>
            <person name="Pu L.-L."/>
            <person name="Puazo M."/>
            <person name="Qu C."/>
            <person name="Quiroz J."/>
            <person name="Raj R."/>
            <person name="Weissenberger G."/>
            <person name="Xin Y."/>
            <person name="Zou X."/>
            <person name="Han Y."/>
            <person name="Richards S."/>
            <person name="Worley K."/>
            <person name="Muzny D."/>
            <person name="Gibbs R."/>
        </authorList>
    </citation>
    <scope>NUCLEOTIDE SEQUENCE</scope>
    <source>
        <strain evidence="8">Sampled in the wild</strain>
    </source>
</reference>
<feature type="region of interest" description="Disordered" evidence="6">
    <location>
        <begin position="780"/>
        <end position="860"/>
    </location>
</feature>
<feature type="compositionally biased region" description="Low complexity" evidence="6">
    <location>
        <begin position="894"/>
        <end position="904"/>
    </location>
</feature>
<feature type="region of interest" description="Disordered" evidence="6">
    <location>
        <begin position="946"/>
        <end position="1037"/>
    </location>
</feature>
<feature type="compositionally biased region" description="Pro residues" evidence="6">
    <location>
        <begin position="1015"/>
        <end position="1024"/>
    </location>
</feature>
<feature type="region of interest" description="Disordered" evidence="6">
    <location>
        <begin position="85"/>
        <end position="163"/>
    </location>
</feature>
<keyword evidence="2" id="KW-0732">Signal</keyword>
<feature type="compositionally biased region" description="Basic and acidic residues" evidence="6">
    <location>
        <begin position="138"/>
        <end position="151"/>
    </location>
</feature>
<proteinExistence type="predicted"/>
<feature type="compositionally biased region" description="Polar residues" evidence="6">
    <location>
        <begin position="615"/>
        <end position="656"/>
    </location>
</feature>
<feature type="compositionally biased region" description="Polar residues" evidence="6">
    <location>
        <begin position="946"/>
        <end position="957"/>
    </location>
</feature>
<evidence type="ECO:0000313" key="8">
    <source>
        <dbReference type="EMBL" id="KAG8234856.1"/>
    </source>
</evidence>
<dbReference type="EMBL" id="KZ308851">
    <property type="protein sequence ID" value="KAG8234856.1"/>
    <property type="molecule type" value="Genomic_DNA"/>
</dbReference>
<dbReference type="AlphaFoldDB" id="A0A8K0KGN2"/>
<keyword evidence="1" id="KW-0147">Chitin-binding</keyword>
<feature type="compositionally biased region" description="Polar residues" evidence="6">
    <location>
        <begin position="85"/>
        <end position="96"/>
    </location>
</feature>
<dbReference type="InterPro" id="IPR036508">
    <property type="entry name" value="Chitin-bd_dom_sf"/>
</dbReference>
<dbReference type="GO" id="GO:0008061">
    <property type="term" value="F:chitin binding"/>
    <property type="evidence" value="ECO:0007669"/>
    <property type="project" value="UniProtKB-KW"/>
</dbReference>
<protein>
    <recommendedName>
        <fullName evidence="7">Chitin-binding type-2 domain-containing protein</fullName>
    </recommendedName>
</protein>
<dbReference type="PROSITE" id="PS50940">
    <property type="entry name" value="CHIT_BIND_II"/>
    <property type="match status" value="1"/>
</dbReference>
<name>A0A8K0KGN2_LADFU</name>
<comment type="caution">
    <text evidence="8">The sequence shown here is derived from an EMBL/GenBank/DDBJ whole genome shotgun (WGS) entry which is preliminary data.</text>
</comment>
<feature type="compositionally biased region" description="Acidic residues" evidence="6">
    <location>
        <begin position="657"/>
        <end position="666"/>
    </location>
</feature>
<feature type="compositionally biased region" description="Polar residues" evidence="6">
    <location>
        <begin position="829"/>
        <end position="841"/>
    </location>
</feature>
<evidence type="ECO:0000256" key="3">
    <source>
        <dbReference type="ARBA" id="ARBA00022737"/>
    </source>
</evidence>
<feature type="region of interest" description="Disordered" evidence="6">
    <location>
        <begin position="891"/>
        <end position="932"/>
    </location>
</feature>